<feature type="domain" description="Phage shock protein PspC N-terminal" evidence="6">
    <location>
        <begin position="32"/>
        <end position="84"/>
    </location>
</feature>
<dbReference type="Gene3D" id="3.30.565.10">
    <property type="entry name" value="Histidine kinase-like ATPase, C-terminal domain"/>
    <property type="match status" value="1"/>
</dbReference>
<evidence type="ECO:0000256" key="1">
    <source>
        <dbReference type="ARBA" id="ARBA00022679"/>
    </source>
</evidence>
<evidence type="ECO:0000313" key="8">
    <source>
        <dbReference type="EMBL" id="MFC7267650.1"/>
    </source>
</evidence>
<evidence type="ECO:0000259" key="7">
    <source>
        <dbReference type="Pfam" id="PF13581"/>
    </source>
</evidence>
<dbReference type="PANTHER" id="PTHR24421:SF61">
    <property type="entry name" value="OXYGEN SENSOR HISTIDINE KINASE NREB"/>
    <property type="match status" value="1"/>
</dbReference>
<protein>
    <submittedName>
        <fullName evidence="8">PspC domain-containing protein</fullName>
    </submittedName>
</protein>
<organism evidence="8 9">
    <name type="scientific">Microbacterium fluvii</name>
    <dbReference type="NCBI Taxonomy" id="415215"/>
    <lineage>
        <taxon>Bacteria</taxon>
        <taxon>Bacillati</taxon>
        <taxon>Actinomycetota</taxon>
        <taxon>Actinomycetes</taxon>
        <taxon>Micrococcales</taxon>
        <taxon>Microbacteriaceae</taxon>
        <taxon>Microbacterium</taxon>
    </lineage>
</organism>
<dbReference type="Pfam" id="PF13581">
    <property type="entry name" value="HATPase_c_2"/>
    <property type="match status" value="1"/>
</dbReference>
<feature type="transmembrane region" description="Helical" evidence="5">
    <location>
        <begin position="137"/>
        <end position="163"/>
    </location>
</feature>
<dbReference type="InterPro" id="IPR036890">
    <property type="entry name" value="HATPase_C_sf"/>
</dbReference>
<evidence type="ECO:0000256" key="2">
    <source>
        <dbReference type="ARBA" id="ARBA00022777"/>
    </source>
</evidence>
<name>A0ABW2HB31_9MICO</name>
<proteinExistence type="predicted"/>
<accession>A0ABW2HB31</accession>
<keyword evidence="2" id="KW-0418">Kinase</keyword>
<comment type="caution">
    <text evidence="8">The sequence shown here is derived from an EMBL/GenBank/DDBJ whole genome shotgun (WGS) entry which is preliminary data.</text>
</comment>
<evidence type="ECO:0000256" key="4">
    <source>
        <dbReference type="SAM" id="MobiDB-lite"/>
    </source>
</evidence>
<dbReference type="InterPro" id="IPR007168">
    <property type="entry name" value="Phageshock_PspC_N"/>
</dbReference>
<evidence type="ECO:0000259" key="6">
    <source>
        <dbReference type="Pfam" id="PF04024"/>
    </source>
</evidence>
<dbReference type="PANTHER" id="PTHR24421">
    <property type="entry name" value="NITRATE/NITRITE SENSOR PROTEIN NARX-RELATED"/>
    <property type="match status" value="1"/>
</dbReference>
<feature type="transmembrane region" description="Helical" evidence="5">
    <location>
        <begin position="98"/>
        <end position="117"/>
    </location>
</feature>
<reference evidence="9" key="1">
    <citation type="journal article" date="2019" name="Int. J. Syst. Evol. Microbiol.">
        <title>The Global Catalogue of Microorganisms (GCM) 10K type strain sequencing project: providing services to taxonomists for standard genome sequencing and annotation.</title>
        <authorList>
            <consortium name="The Broad Institute Genomics Platform"/>
            <consortium name="The Broad Institute Genome Sequencing Center for Infectious Disease"/>
            <person name="Wu L."/>
            <person name="Ma J."/>
        </authorList>
    </citation>
    <scope>NUCLEOTIDE SEQUENCE [LARGE SCALE GENOMIC DNA]</scope>
    <source>
        <strain evidence="9">CGMCC 1.15772</strain>
    </source>
</reference>
<keyword evidence="1" id="KW-0808">Transferase</keyword>
<keyword evidence="3" id="KW-0902">Two-component regulatory system</keyword>
<dbReference type="RefSeq" id="WP_262872582.1">
    <property type="nucleotide sequence ID" value="NZ_BAABKW010000018.1"/>
</dbReference>
<sequence>MSSGPLVSAVRPARPPRPPRPPRIAAAPRPALVRPRECAVSGVSAGLARHLGAPVWAIRALFVALVPALGAGVLLYAWCWALMPWEAGSQTPARRAPVAWMLVGTAAVLTIVAMPMLSALSSQGWVEGYVPFGELSLTAVTVVLVAAIVALSVTAASWATFIDRGDPNRGPRQSAAVRWSAAGVLAVLLTVCWLAQGLRVVGVGVLVLGLLPLAGILLIVLAPLAGAWRDLSGERIKRIREEQRAEMAAHLHDSVLQTLALIQNRSGASSEVSRLARAQERELRAWLYDGDAPADSDLPTDLRDYAGALELDYPVRIDVVSAGLSTERASGEVAAAAREAMLNAARHAGGEVSVYIEGSERGVDVYVRDRGAGFDVDAVADDRLGVRQSIVGRMRRVGGSATVKSGEGGTEVHLSFTAGDARG</sequence>
<feature type="region of interest" description="Disordered" evidence="4">
    <location>
        <begin position="1"/>
        <end position="26"/>
    </location>
</feature>
<gene>
    <name evidence="8" type="ORF">ACFQRL_01615</name>
</gene>
<dbReference type="Pfam" id="PF04024">
    <property type="entry name" value="PspC"/>
    <property type="match status" value="1"/>
</dbReference>
<feature type="transmembrane region" description="Helical" evidence="5">
    <location>
        <begin position="175"/>
        <end position="196"/>
    </location>
</feature>
<keyword evidence="5" id="KW-1133">Transmembrane helix</keyword>
<dbReference type="SUPFAM" id="SSF55874">
    <property type="entry name" value="ATPase domain of HSP90 chaperone/DNA topoisomerase II/histidine kinase"/>
    <property type="match status" value="1"/>
</dbReference>
<evidence type="ECO:0000256" key="5">
    <source>
        <dbReference type="SAM" id="Phobius"/>
    </source>
</evidence>
<dbReference type="InterPro" id="IPR050482">
    <property type="entry name" value="Sensor_HK_TwoCompSys"/>
</dbReference>
<feature type="compositionally biased region" description="Pro residues" evidence="4">
    <location>
        <begin position="13"/>
        <end position="22"/>
    </location>
</feature>
<feature type="domain" description="Histidine kinase/HSP90-like ATPase" evidence="7">
    <location>
        <begin position="326"/>
        <end position="384"/>
    </location>
</feature>
<dbReference type="EMBL" id="JBHTBE010000001">
    <property type="protein sequence ID" value="MFC7267650.1"/>
    <property type="molecule type" value="Genomic_DNA"/>
</dbReference>
<keyword evidence="5" id="KW-0812">Transmembrane</keyword>
<evidence type="ECO:0000313" key="9">
    <source>
        <dbReference type="Proteomes" id="UP001596507"/>
    </source>
</evidence>
<dbReference type="Proteomes" id="UP001596507">
    <property type="component" value="Unassembled WGS sequence"/>
</dbReference>
<evidence type="ECO:0000256" key="3">
    <source>
        <dbReference type="ARBA" id="ARBA00023012"/>
    </source>
</evidence>
<keyword evidence="9" id="KW-1185">Reference proteome</keyword>
<feature type="transmembrane region" description="Helical" evidence="5">
    <location>
        <begin position="56"/>
        <end position="78"/>
    </location>
</feature>
<feature type="transmembrane region" description="Helical" evidence="5">
    <location>
        <begin position="202"/>
        <end position="228"/>
    </location>
</feature>
<dbReference type="InterPro" id="IPR003594">
    <property type="entry name" value="HATPase_dom"/>
</dbReference>
<keyword evidence="5" id="KW-0472">Membrane</keyword>